<protein>
    <submittedName>
        <fullName evidence="2">Alpha/beta hydrolase</fullName>
    </submittedName>
</protein>
<sequence length="235" mass="25193">MDIILVPGFWLDASAWDAVTPPLVAAGHTVHPLTLPGMESVDADRSGITLADHVDAVLAAIDALPDDAEVVLVGHSAGGPLVYAASDARPGRVRRVVYVDSGPLADGQALNADLPADVVDHHLPPWEELDEASLTGLTDELRAEFRARAIPQPGGTVRAPHRLSDDESRLDVPTTVIASEMSAEVLRDLMTQGHPYVAELARHRDYEIVDLPTGHWPMFTRPVDLAEVIAAAVER</sequence>
<dbReference type="EMBL" id="BAABID010000008">
    <property type="protein sequence ID" value="GAA4728271.1"/>
    <property type="molecule type" value="Genomic_DNA"/>
</dbReference>
<name>A0ABP8YIH2_9MICO</name>
<dbReference type="Proteomes" id="UP001500956">
    <property type="component" value="Unassembled WGS sequence"/>
</dbReference>
<evidence type="ECO:0000259" key="1">
    <source>
        <dbReference type="Pfam" id="PF12697"/>
    </source>
</evidence>
<dbReference type="Pfam" id="PF12697">
    <property type="entry name" value="Abhydrolase_6"/>
    <property type="match status" value="1"/>
</dbReference>
<dbReference type="InterPro" id="IPR052897">
    <property type="entry name" value="Sec-Metab_Biosynth_Hydrolase"/>
</dbReference>
<dbReference type="InterPro" id="IPR000073">
    <property type="entry name" value="AB_hydrolase_1"/>
</dbReference>
<accession>A0ABP8YIH2</accession>
<feature type="domain" description="AB hydrolase-1" evidence="1">
    <location>
        <begin position="3"/>
        <end position="227"/>
    </location>
</feature>
<dbReference type="SUPFAM" id="SSF53474">
    <property type="entry name" value="alpha/beta-Hydrolases"/>
    <property type="match status" value="1"/>
</dbReference>
<dbReference type="PANTHER" id="PTHR37017">
    <property type="entry name" value="AB HYDROLASE-1 DOMAIN-CONTAINING PROTEIN-RELATED"/>
    <property type="match status" value="1"/>
</dbReference>
<keyword evidence="2" id="KW-0378">Hydrolase</keyword>
<gene>
    <name evidence="2" type="ORF">GCM10023216_19450</name>
</gene>
<evidence type="ECO:0000313" key="2">
    <source>
        <dbReference type="EMBL" id="GAA4728271.1"/>
    </source>
</evidence>
<dbReference type="RefSeq" id="WP_172149942.1">
    <property type="nucleotide sequence ID" value="NZ_BAABID010000008.1"/>
</dbReference>
<keyword evidence="3" id="KW-1185">Reference proteome</keyword>
<reference evidence="3" key="1">
    <citation type="journal article" date="2019" name="Int. J. Syst. Evol. Microbiol.">
        <title>The Global Catalogue of Microorganisms (GCM) 10K type strain sequencing project: providing services to taxonomists for standard genome sequencing and annotation.</title>
        <authorList>
            <consortium name="The Broad Institute Genomics Platform"/>
            <consortium name="The Broad Institute Genome Sequencing Center for Infectious Disease"/>
            <person name="Wu L."/>
            <person name="Ma J."/>
        </authorList>
    </citation>
    <scope>NUCLEOTIDE SEQUENCE [LARGE SCALE GENOMIC DNA]</scope>
    <source>
        <strain evidence="3">JCM 18063</strain>
    </source>
</reference>
<dbReference type="PANTHER" id="PTHR37017:SF10">
    <property type="entry name" value="AB HYDROLASE-1 DOMAIN-CONTAINING PROTEIN"/>
    <property type="match status" value="1"/>
</dbReference>
<evidence type="ECO:0000313" key="3">
    <source>
        <dbReference type="Proteomes" id="UP001500956"/>
    </source>
</evidence>
<dbReference type="Gene3D" id="3.40.50.1820">
    <property type="entry name" value="alpha/beta hydrolase"/>
    <property type="match status" value="1"/>
</dbReference>
<dbReference type="GO" id="GO:0016787">
    <property type="term" value="F:hydrolase activity"/>
    <property type="evidence" value="ECO:0007669"/>
    <property type="project" value="UniProtKB-KW"/>
</dbReference>
<organism evidence="2 3">
    <name type="scientific">Isoptericola chiayiensis</name>
    <dbReference type="NCBI Taxonomy" id="579446"/>
    <lineage>
        <taxon>Bacteria</taxon>
        <taxon>Bacillati</taxon>
        <taxon>Actinomycetota</taxon>
        <taxon>Actinomycetes</taxon>
        <taxon>Micrococcales</taxon>
        <taxon>Promicromonosporaceae</taxon>
        <taxon>Isoptericola</taxon>
    </lineage>
</organism>
<proteinExistence type="predicted"/>
<comment type="caution">
    <text evidence="2">The sequence shown here is derived from an EMBL/GenBank/DDBJ whole genome shotgun (WGS) entry which is preliminary data.</text>
</comment>
<dbReference type="InterPro" id="IPR029058">
    <property type="entry name" value="AB_hydrolase_fold"/>
</dbReference>